<dbReference type="RefSeq" id="WP_217633598.1">
    <property type="nucleotide sequence ID" value="NZ_FNIJ01000005.1"/>
</dbReference>
<name>A0A1H0EHJ5_9PSED</name>
<reference evidence="3" key="1">
    <citation type="submission" date="2016-10" db="EMBL/GenBank/DDBJ databases">
        <authorList>
            <person name="Varghese N."/>
            <person name="Submissions S."/>
        </authorList>
    </citation>
    <scope>NUCLEOTIDE SEQUENCE [LARGE SCALE GENOMIC DNA]</scope>
    <source>
        <strain evidence="3">JCM 21621</strain>
    </source>
</reference>
<accession>A0A1H0EHJ5</accession>
<proteinExistence type="predicted"/>
<dbReference type="EMBL" id="FNIJ01000005">
    <property type="protein sequence ID" value="SDN81957.1"/>
    <property type="molecule type" value="Genomic_DNA"/>
</dbReference>
<gene>
    <name evidence="2" type="ORF">SAMN05216193_105180</name>
</gene>
<dbReference type="STRING" id="198616.SAMN05216193_105180"/>
<dbReference type="InterPro" id="IPR010727">
    <property type="entry name" value="DUF1302"/>
</dbReference>
<evidence type="ECO:0000313" key="2">
    <source>
        <dbReference type="EMBL" id="SDN81957.1"/>
    </source>
</evidence>
<feature type="chain" id="PRO_5017473109" description="DUF1302 domain-containing protein" evidence="1">
    <location>
        <begin position="33"/>
        <end position="536"/>
    </location>
</feature>
<keyword evidence="3" id="KW-1185">Reference proteome</keyword>
<sequence length="536" mass="58379">MHKNKKIRFGKPVILGAMSGAAVAMTSVPASAFTIDTGIPDVSVRWDNTVKYNAGWRMEGQDHNLVNSAGFSSSTLSHDKHDMVTNRFDVLTEMDVVYKEEHGVRVSAAGWYDAEYDNDVKFNPAVGQTPYPNNKFTNDVERYYKQSGEILDAFAFTRFDLGSVPVNLKAGRHNIYWGESLFTFGDSIAYGQGPLDLRKATSTPGIEAKELFLPQSQVSASAQLTEKVSLAANYYLEWDPHRLPDGGTYLGASDVSLLGGQVVNGLPYLGDVHGGRNGTPDDKGSFGINMQIQSETLDGNVGLYYRRFDDRMPNVAFDPVTGVLFNDYAEDVKLYGISYNHLLGSISTGAEISRREDTALAGNARGDTWHALINMIAYIGKTPVFDSAPLSAELTYSRLDKVNNDTKAQFEAAQKGHGCNLDIEGGCVTKDAWGVNLSFTPTWYQVFPGIDMTMPITYGVGLQGNSPAPLGAAENSGSWSVGVGLDVYSQYKVNLAYNDYFGDYVKAPGSDQILASNGNGTLADRGWLSLTLKTTF</sequence>
<dbReference type="Proteomes" id="UP000242957">
    <property type="component" value="Unassembled WGS sequence"/>
</dbReference>
<evidence type="ECO:0000256" key="1">
    <source>
        <dbReference type="SAM" id="SignalP"/>
    </source>
</evidence>
<keyword evidence="1" id="KW-0732">Signal</keyword>
<protein>
    <recommendedName>
        <fullName evidence="4">DUF1302 domain-containing protein</fullName>
    </recommendedName>
</protein>
<dbReference type="Pfam" id="PF06980">
    <property type="entry name" value="DUF1302"/>
    <property type="match status" value="1"/>
</dbReference>
<organism evidence="2 3">
    <name type="scientific">Pseudomonas jinjuensis</name>
    <dbReference type="NCBI Taxonomy" id="198616"/>
    <lineage>
        <taxon>Bacteria</taxon>
        <taxon>Pseudomonadati</taxon>
        <taxon>Pseudomonadota</taxon>
        <taxon>Gammaproteobacteria</taxon>
        <taxon>Pseudomonadales</taxon>
        <taxon>Pseudomonadaceae</taxon>
        <taxon>Pseudomonas</taxon>
    </lineage>
</organism>
<evidence type="ECO:0008006" key="4">
    <source>
        <dbReference type="Google" id="ProtNLM"/>
    </source>
</evidence>
<feature type="signal peptide" evidence="1">
    <location>
        <begin position="1"/>
        <end position="32"/>
    </location>
</feature>
<evidence type="ECO:0000313" key="3">
    <source>
        <dbReference type="Proteomes" id="UP000242957"/>
    </source>
</evidence>
<dbReference type="AlphaFoldDB" id="A0A1H0EHJ5"/>